<dbReference type="Pfam" id="PF23297">
    <property type="entry name" value="ACP_SdgA_C"/>
    <property type="match status" value="1"/>
</dbReference>
<dbReference type="GO" id="GO:0006633">
    <property type="term" value="P:fatty acid biosynthetic process"/>
    <property type="evidence" value="ECO:0007669"/>
    <property type="project" value="InterPro"/>
</dbReference>
<evidence type="ECO:0000256" key="3">
    <source>
        <dbReference type="ARBA" id="ARBA00022679"/>
    </source>
</evidence>
<feature type="active site" description="Proton acceptor; for dehydratase activity" evidence="8">
    <location>
        <position position="1000"/>
    </location>
</feature>
<dbReference type="SUPFAM" id="SSF50129">
    <property type="entry name" value="GroES-like"/>
    <property type="match status" value="1"/>
</dbReference>
<dbReference type="GO" id="GO:0004315">
    <property type="term" value="F:3-oxoacyl-[acyl-carrier-protein] synthase activity"/>
    <property type="evidence" value="ECO:0007669"/>
    <property type="project" value="InterPro"/>
</dbReference>
<dbReference type="SUPFAM" id="SSF52151">
    <property type="entry name" value="FabD/lysophospholipase-like"/>
    <property type="match status" value="1"/>
</dbReference>
<dbReference type="InterPro" id="IPR014031">
    <property type="entry name" value="Ketoacyl_synth_C"/>
</dbReference>
<keyword evidence="5" id="KW-0560">Oxidoreductase</keyword>
<dbReference type="PANTHER" id="PTHR43775">
    <property type="entry name" value="FATTY ACID SYNTHASE"/>
    <property type="match status" value="1"/>
</dbReference>
<dbReference type="InterPro" id="IPR018201">
    <property type="entry name" value="Ketoacyl_synth_AS"/>
</dbReference>
<dbReference type="Gene3D" id="3.10.129.110">
    <property type="entry name" value="Polyketide synthase dehydratase"/>
    <property type="match status" value="1"/>
</dbReference>
<dbReference type="InterPro" id="IPR032821">
    <property type="entry name" value="PKS_assoc"/>
</dbReference>
<dbReference type="GO" id="GO:0030639">
    <property type="term" value="P:polyketide biosynthetic process"/>
    <property type="evidence" value="ECO:0007669"/>
    <property type="project" value="UniProtKB-ARBA"/>
</dbReference>
<dbReference type="GO" id="GO:1901336">
    <property type="term" value="P:lactone biosynthetic process"/>
    <property type="evidence" value="ECO:0007669"/>
    <property type="project" value="UniProtKB-ARBA"/>
</dbReference>
<dbReference type="Pfam" id="PF02801">
    <property type="entry name" value="Ketoacyl-synt_C"/>
    <property type="match status" value="1"/>
</dbReference>
<dbReference type="SMART" id="SM00827">
    <property type="entry name" value="PKS_AT"/>
    <property type="match status" value="1"/>
</dbReference>
<dbReference type="InterPro" id="IPR029063">
    <property type="entry name" value="SAM-dependent_MTases_sf"/>
</dbReference>
<dbReference type="InterPro" id="IPR016036">
    <property type="entry name" value="Malonyl_transacylase_ACP-bd"/>
</dbReference>
<dbReference type="PANTHER" id="PTHR43775:SF29">
    <property type="entry name" value="ASPERFURANONE POLYKETIDE SYNTHASE AFOG-RELATED"/>
    <property type="match status" value="1"/>
</dbReference>
<dbReference type="GO" id="GO:0004312">
    <property type="term" value="F:fatty acid synthase activity"/>
    <property type="evidence" value="ECO:0007669"/>
    <property type="project" value="TreeGrafter"/>
</dbReference>
<feature type="domain" description="Carrier" evidence="9">
    <location>
        <begin position="2489"/>
        <end position="2566"/>
    </location>
</feature>
<dbReference type="Pfam" id="PF08242">
    <property type="entry name" value="Methyltransf_12"/>
    <property type="match status" value="1"/>
</dbReference>
<dbReference type="InterPro" id="IPR020843">
    <property type="entry name" value="ER"/>
</dbReference>
<proteinExistence type="predicted"/>
<evidence type="ECO:0000256" key="5">
    <source>
        <dbReference type="ARBA" id="ARBA00023002"/>
    </source>
</evidence>
<dbReference type="InterPro" id="IPR049900">
    <property type="entry name" value="PKS_mFAS_DH"/>
</dbReference>
<dbReference type="Gene3D" id="3.90.180.10">
    <property type="entry name" value="Medium-chain alcohol dehydrogenases, catalytic domain"/>
    <property type="match status" value="1"/>
</dbReference>
<dbReference type="CDD" id="cd00833">
    <property type="entry name" value="PKS"/>
    <property type="match status" value="1"/>
</dbReference>
<evidence type="ECO:0000256" key="8">
    <source>
        <dbReference type="PROSITE-ProRule" id="PRU01363"/>
    </source>
</evidence>
<dbReference type="InterPro" id="IPR016035">
    <property type="entry name" value="Acyl_Trfase/lysoPLipase"/>
</dbReference>
<keyword evidence="4" id="KW-0521">NADP</keyword>
<evidence type="ECO:0000256" key="1">
    <source>
        <dbReference type="ARBA" id="ARBA00022450"/>
    </source>
</evidence>
<dbReference type="CDD" id="cd02440">
    <property type="entry name" value="AdoMet_MTases"/>
    <property type="match status" value="1"/>
</dbReference>
<dbReference type="GO" id="GO:0031177">
    <property type="term" value="F:phosphopantetheine binding"/>
    <property type="evidence" value="ECO:0007669"/>
    <property type="project" value="InterPro"/>
</dbReference>
<evidence type="ECO:0000259" key="11">
    <source>
        <dbReference type="PROSITE" id="PS52019"/>
    </source>
</evidence>
<dbReference type="InterPro" id="IPR049551">
    <property type="entry name" value="PKS_DH_C"/>
</dbReference>
<evidence type="ECO:0000259" key="10">
    <source>
        <dbReference type="PROSITE" id="PS52004"/>
    </source>
</evidence>
<dbReference type="InterPro" id="IPR020807">
    <property type="entry name" value="PKS_DH"/>
</dbReference>
<dbReference type="SMART" id="SM00823">
    <property type="entry name" value="PKS_PP"/>
    <property type="match status" value="1"/>
</dbReference>
<keyword evidence="2" id="KW-0597">Phosphoprotein</keyword>
<dbReference type="InterPro" id="IPR001227">
    <property type="entry name" value="Ac_transferase_dom_sf"/>
</dbReference>
<evidence type="ECO:0000256" key="7">
    <source>
        <dbReference type="ARBA" id="ARBA00023315"/>
    </source>
</evidence>
<evidence type="ECO:0000256" key="2">
    <source>
        <dbReference type="ARBA" id="ARBA00022553"/>
    </source>
</evidence>
<dbReference type="Pfam" id="PF00698">
    <property type="entry name" value="Acyl_transf_1"/>
    <property type="match status" value="1"/>
</dbReference>
<dbReference type="Gene3D" id="3.40.50.150">
    <property type="entry name" value="Vaccinia Virus protein VP39"/>
    <property type="match status" value="1"/>
</dbReference>
<dbReference type="SUPFAM" id="SSF51735">
    <property type="entry name" value="NAD(P)-binding Rossmann-fold domains"/>
    <property type="match status" value="2"/>
</dbReference>
<dbReference type="InterPro" id="IPR056501">
    <property type="entry name" value="NAD-bd_HRPKS_sdrA"/>
</dbReference>
<dbReference type="SUPFAM" id="SSF47336">
    <property type="entry name" value="ACP-like"/>
    <property type="match status" value="1"/>
</dbReference>
<dbReference type="Pfam" id="PF21089">
    <property type="entry name" value="PKS_DH_N"/>
    <property type="match status" value="1"/>
</dbReference>
<dbReference type="InterPro" id="IPR020841">
    <property type="entry name" value="PKS_Beta-ketoAc_synthase_dom"/>
</dbReference>
<evidence type="ECO:0000313" key="13">
    <source>
        <dbReference type="Proteomes" id="UP000799436"/>
    </source>
</evidence>
<dbReference type="OrthoDB" id="329835at2759"/>
<dbReference type="GO" id="GO:0016491">
    <property type="term" value="F:oxidoreductase activity"/>
    <property type="evidence" value="ECO:0007669"/>
    <property type="project" value="UniProtKB-KW"/>
</dbReference>
<dbReference type="Pfam" id="PF08659">
    <property type="entry name" value="KR"/>
    <property type="match status" value="1"/>
</dbReference>
<keyword evidence="1" id="KW-0596">Phosphopantetheine</keyword>
<evidence type="ECO:0000313" key="12">
    <source>
        <dbReference type="EMBL" id="KAF2768961.1"/>
    </source>
</evidence>
<dbReference type="PROSITE" id="PS52019">
    <property type="entry name" value="PKS_MFAS_DH"/>
    <property type="match status" value="1"/>
</dbReference>
<dbReference type="InterPro" id="IPR049552">
    <property type="entry name" value="PKS_DH_N"/>
</dbReference>
<dbReference type="InterPro" id="IPR014043">
    <property type="entry name" value="Acyl_transferase_dom"/>
</dbReference>
<dbReference type="PROSITE" id="PS50075">
    <property type="entry name" value="CARRIER"/>
    <property type="match status" value="1"/>
</dbReference>
<dbReference type="Gene3D" id="3.40.366.10">
    <property type="entry name" value="Malonyl-Coenzyme A Acyl Carrier Protein, domain 2"/>
    <property type="match status" value="1"/>
</dbReference>
<dbReference type="InterPro" id="IPR009081">
    <property type="entry name" value="PP-bd_ACP"/>
</dbReference>
<dbReference type="Pfam" id="PF08240">
    <property type="entry name" value="ADH_N"/>
    <property type="match status" value="1"/>
</dbReference>
<dbReference type="InterPro" id="IPR057326">
    <property type="entry name" value="KR_dom"/>
</dbReference>
<dbReference type="SMART" id="SM00826">
    <property type="entry name" value="PKS_DH"/>
    <property type="match status" value="1"/>
</dbReference>
<dbReference type="Pfam" id="PF14765">
    <property type="entry name" value="PS-DH"/>
    <property type="match status" value="1"/>
</dbReference>
<dbReference type="PROSITE" id="PS00012">
    <property type="entry name" value="PHOSPHOPANTETHEINE"/>
    <property type="match status" value="1"/>
</dbReference>
<evidence type="ECO:0000256" key="4">
    <source>
        <dbReference type="ARBA" id="ARBA00022857"/>
    </source>
</evidence>
<dbReference type="InterPro" id="IPR013154">
    <property type="entry name" value="ADH-like_N"/>
</dbReference>
<dbReference type="InterPro" id="IPR016039">
    <property type="entry name" value="Thiolase-like"/>
</dbReference>
<organism evidence="12 13">
    <name type="scientific">Teratosphaeria nubilosa</name>
    <dbReference type="NCBI Taxonomy" id="161662"/>
    <lineage>
        <taxon>Eukaryota</taxon>
        <taxon>Fungi</taxon>
        <taxon>Dikarya</taxon>
        <taxon>Ascomycota</taxon>
        <taxon>Pezizomycotina</taxon>
        <taxon>Dothideomycetes</taxon>
        <taxon>Dothideomycetidae</taxon>
        <taxon>Mycosphaerellales</taxon>
        <taxon>Teratosphaeriaceae</taxon>
        <taxon>Teratosphaeria</taxon>
    </lineage>
</organism>
<dbReference type="SUPFAM" id="SSF53335">
    <property type="entry name" value="S-adenosyl-L-methionine-dependent methyltransferases"/>
    <property type="match status" value="1"/>
</dbReference>
<dbReference type="SUPFAM" id="SSF55048">
    <property type="entry name" value="Probable ACP-binding domain of malonyl-CoA ACP transacylase"/>
    <property type="match status" value="1"/>
</dbReference>
<dbReference type="Pfam" id="PF16197">
    <property type="entry name" value="KAsynt_C_assoc"/>
    <property type="match status" value="1"/>
</dbReference>
<dbReference type="InterPro" id="IPR050091">
    <property type="entry name" value="PKS_NRPS_Biosynth_Enz"/>
</dbReference>
<evidence type="ECO:0000256" key="6">
    <source>
        <dbReference type="ARBA" id="ARBA00023268"/>
    </source>
</evidence>
<dbReference type="Gene3D" id="3.40.47.10">
    <property type="match status" value="1"/>
</dbReference>
<feature type="region of interest" description="C-terminal hotdog fold" evidence="8">
    <location>
        <begin position="1118"/>
        <end position="1272"/>
    </location>
</feature>
<sequence>MNGVNRMMVNGNAHDNAQPTVQSHKDDIAIIGMSCRAPGDATSPEKLWQLCVEGRNAWTEIPKERYSQKAFYHPQSEHPGRSNVTGAHFLNEDVSLFDATFFGLSSEVASSMDPQLRLQLESTFEALENAGVPLSVAAGSQTAVFAGSFFRDYYDSLLRDPDTLPRYCLTGNGAAMLSNRVSHFFDLRGPSVTVDTGCSTGLTALHLACQSLRTGESTMAIVGGANVLLNPDNFIAMSCLGFLGSTGRSFSFDHRAEGYGRGEGVATIVIKPLPLALRDGDTVRAVIKATLLNQDGRTPTVTSPSQEAQEILIRQCYANAGLHPKDTAYVEAHGTGTKAGDPVELRALANVFGLDRPIALPLYLSSLKANLGHLESASGIAAIIKVALALDHGIIPPSTSFEMPIPQFDFSTSCLVIPTEAQTWPQGAVRRASLNGFGYGGANAHVIMEESPVRARDRRPDVPETIRARHFVAGNGHINGHHNGFSAHSSIPNVFVLSAKDEEVAQTMLHDLKVYLSRPSILEKDLDDLAYTLTERRSRFPWVTAFSAGTKSDLELALEASTSKPRFAPNIPRLGFVFNGQGAQWYAMGRELIGAYDVFISAVHQAQRCLESFGAEWSLIQELTRSEKESRVNSSALSMPLCTAIQLALVDLLRSWNAMPSAVTGHSSGEAAAAYAADAIDFKTAMAISYFRGKLTMQYQKRHMLQGGMLAAGIGAEEAAAYLQGLGSGKAVVACINSPASVTISGDLEAIAEVEAKLAAAGIFCRRIEVGSAYHSHHMLAQSDEYARVLGTHFTQMNDTFGAVRYSSALTGETVCSAKELGPAYWVNNMISPVLFSQSLSNMCVGLKTPSDANTTRFVDALIEIGPHSALAGPIRHILSTSELDGSGITYASCLVRNKNAVTTLQSLACALLMQGYPVKLENVNNYGRMQAPRMMHDLPSYPWNHNNSYWMEPRVNREHRHRQHAPHDLLGSRVLGGSASTPTWRHIITTSQIPWTRDHVVQSEIVYPGAGFIAMALEAYQQLLPTPPHEQLAYRLFNVAFTSALVIPDTAGGIEVLLHMQKRDRRLLDWETWWEFRIESIDRGGKWQTHCIGSITRDDGVCDATTALELETTTHVVSLMSRETFYEVLQHLGIEYGPAFRTLTSISQAGNRSTATIKIPDTAALMPAKYEHEHIIHPTALDAVFQCAFAALPHAGSNWKSAMIPTKIALLIIRPWLQAKAGDTLQASASISRASGNAFDASAMAMLPDTNAPAVEVHKLHCQGVGSGLETREPARRLGVCSSNKWLPDLTFMSTEQFQSLLRMSPDPDELETISDAKKAAFYFLHDTLSQMNQKDIQGLEWHHKRFYNWMLCQVEQAKSNRLATRSSKWLTSSAGVKQMVIERVGADSVSGQMIVRIGSSLLQILRKQVAPLELMLKEKLLYSYYENALRTKRSYLQVQKLVELFGHKQPRANILEIGGGTAGCSVPVLRALGEAANNVNSGFLRYTFTDISPGFFERAREKLAVWGPQIEYKVLDIEQPPDDQGFSLGTYDLIVACLVLHATKSMTRTMSNVRKLLKPNGKLIMVETTQDTLDVQIIFGTLPGWWLSEEEERKHSPSLTADFWDRVLRQTGFTGLECSVRDSDDPVNYSQSVLMSSVVPLEDPNNPGPSLPVTVIWAGSGTAQSSTQSLVDKLHNVHSTAVSVISLEQAPAAIDGSICLIVDDFTQPLLTHMDGEKFGLLRDALCKARGAMWLHFGGTLHCGQPQAGLIQGLFRVLRFENRAKRYITYDLERAEALCSDQTIYNLASILRSSFGDCQQQEAVECEYAERDNVVLVPRLYEDVQVIEAALEENSAVEPLTTPFRLDQREIRMEIGTPGMLDSLCFKEVSPMVELPEDFVEIETRAFGLNFRDVMVAMGQLDSDRMGFECSGVVTRVGARCKSFSVEDRVCGLTRGDWATKNRVHESSVVKIPDSMSFEVAASLPVAFVTAYYSLFDIARLERRESVLIHAAAGGVGQAAIALAKWAGAEIFATAGNEQKRRLLHENYCIPQDHIFSSRNDCFVQGIMTASKGSGVDVVLNSLSGALLQATWRCIAKFGRFVEIGKKDIEQSKCLDMSPFARAATFTAVDLTYLGEERHAVVARVLRRVFELLAQGTLEHSQLVKVFSITDIGRAFRTMAQGKHIGKIVIKAGADDPVPVIPQRLPLQLRSDATYVIVGGLGGIGRSVTVMLAERGAKHIALLSRSAGTKISHHDFIRKLESKGCNVLALPCNIADRASLEQAKDELQRRSFPRVCGVIQGAMVLDDSVFERMSHAQWQAAIRPKVDGTINLHEAFPDVDFFVMLSSLIGISGHSSQANYAAGSTFQDAFARWRTAQGLPAVSIDLGFVRAVGYVAETQSVVERMFQMGYRPPEESEVLRVIEFAIRHPLRSVEGSQVIIGLGASDETTRKNETMTSWRREPRFSALRSIVTARGSTKGVSQGDDSGMAATSTKYLSDALAKALSYAEAVDVIATAVSAKLSEMFMVPSAEIELSKPPSAYGLDSLVAVELRNWLFTRLQAELTIFEVLQCVSLFVLADTTAARSKLVRKA</sequence>
<protein>
    <submittedName>
        <fullName evidence="12">Reducing type I polyketide synthase</fullName>
    </submittedName>
</protein>
<dbReference type="PROSITE" id="PS52004">
    <property type="entry name" value="KS3_2"/>
    <property type="match status" value="1"/>
</dbReference>
<dbReference type="Gene3D" id="3.30.70.3290">
    <property type="match status" value="1"/>
</dbReference>
<dbReference type="Pfam" id="PF13602">
    <property type="entry name" value="ADH_zinc_N_2"/>
    <property type="match status" value="1"/>
</dbReference>
<dbReference type="InterPro" id="IPR011032">
    <property type="entry name" value="GroES-like_sf"/>
</dbReference>
<dbReference type="InterPro" id="IPR013968">
    <property type="entry name" value="PKS_KR"/>
</dbReference>
<dbReference type="Gene3D" id="1.10.1200.10">
    <property type="entry name" value="ACP-like"/>
    <property type="match status" value="1"/>
</dbReference>
<dbReference type="InterPro" id="IPR014030">
    <property type="entry name" value="Ketoacyl_synth_N"/>
</dbReference>
<keyword evidence="7" id="KW-0012">Acyltransferase</keyword>
<feature type="domain" description="PKS/mFAS DH" evidence="11">
    <location>
        <begin position="968"/>
        <end position="1272"/>
    </location>
</feature>
<keyword evidence="3" id="KW-0808">Transferase</keyword>
<name>A0A6G1L7P8_9PEZI</name>
<dbReference type="CDD" id="cd05195">
    <property type="entry name" value="enoyl_red"/>
    <property type="match status" value="1"/>
</dbReference>
<dbReference type="Pfam" id="PF23114">
    <property type="entry name" value="NAD-bd_HRPKS_sdrA"/>
    <property type="match status" value="1"/>
</dbReference>
<dbReference type="Pfam" id="PF00109">
    <property type="entry name" value="ketoacyl-synt"/>
    <property type="match status" value="1"/>
</dbReference>
<dbReference type="SMART" id="SM00829">
    <property type="entry name" value="PKS_ER"/>
    <property type="match status" value="1"/>
</dbReference>
<dbReference type="InterPro" id="IPR006162">
    <property type="entry name" value="Ppantetheine_attach_site"/>
</dbReference>
<dbReference type="InterPro" id="IPR036736">
    <property type="entry name" value="ACP-like_sf"/>
</dbReference>
<dbReference type="FunFam" id="3.40.50.720:FF:000209">
    <property type="entry name" value="Polyketide synthase Pks12"/>
    <property type="match status" value="1"/>
</dbReference>
<feature type="non-terminal residue" evidence="12">
    <location>
        <position position="2572"/>
    </location>
</feature>
<evidence type="ECO:0000259" key="9">
    <source>
        <dbReference type="PROSITE" id="PS50075"/>
    </source>
</evidence>
<dbReference type="EMBL" id="ML995838">
    <property type="protein sequence ID" value="KAF2768961.1"/>
    <property type="molecule type" value="Genomic_DNA"/>
</dbReference>
<dbReference type="PROSITE" id="PS00606">
    <property type="entry name" value="KS3_1"/>
    <property type="match status" value="1"/>
</dbReference>
<feature type="active site" description="Proton donor; for dehydratase activity" evidence="8">
    <location>
        <position position="1183"/>
    </location>
</feature>
<dbReference type="SMART" id="SM00825">
    <property type="entry name" value="PKS_KS"/>
    <property type="match status" value="1"/>
</dbReference>
<feature type="region of interest" description="N-terminal hotdog fold" evidence="8">
    <location>
        <begin position="968"/>
        <end position="1103"/>
    </location>
</feature>
<dbReference type="InterPro" id="IPR013217">
    <property type="entry name" value="Methyltransf_12"/>
</dbReference>
<gene>
    <name evidence="12" type="ORF">EJ03DRAFT_293655</name>
</gene>
<feature type="domain" description="Ketosynthase family 3 (KS3)" evidence="10">
    <location>
        <begin position="25"/>
        <end position="450"/>
    </location>
</feature>
<keyword evidence="13" id="KW-1185">Reference proteome</keyword>
<dbReference type="InterPro" id="IPR036291">
    <property type="entry name" value="NAD(P)-bd_dom_sf"/>
</dbReference>
<dbReference type="InterPro" id="IPR020806">
    <property type="entry name" value="PKS_PP-bd"/>
</dbReference>
<accession>A0A6G1L7P8</accession>
<dbReference type="Gene3D" id="3.40.50.720">
    <property type="entry name" value="NAD(P)-binding Rossmann-like Domain"/>
    <property type="match status" value="2"/>
</dbReference>
<dbReference type="Proteomes" id="UP000799436">
    <property type="component" value="Unassembled WGS sequence"/>
</dbReference>
<dbReference type="InterPro" id="IPR042104">
    <property type="entry name" value="PKS_dehydratase_sf"/>
</dbReference>
<keyword evidence="6" id="KW-0511">Multifunctional enzyme</keyword>
<reference evidence="12" key="1">
    <citation type="journal article" date="2020" name="Stud. Mycol.">
        <title>101 Dothideomycetes genomes: a test case for predicting lifestyles and emergence of pathogens.</title>
        <authorList>
            <person name="Haridas S."/>
            <person name="Albert R."/>
            <person name="Binder M."/>
            <person name="Bloem J."/>
            <person name="Labutti K."/>
            <person name="Salamov A."/>
            <person name="Andreopoulos B."/>
            <person name="Baker S."/>
            <person name="Barry K."/>
            <person name="Bills G."/>
            <person name="Bluhm B."/>
            <person name="Cannon C."/>
            <person name="Castanera R."/>
            <person name="Culley D."/>
            <person name="Daum C."/>
            <person name="Ezra D."/>
            <person name="Gonzalez J."/>
            <person name="Henrissat B."/>
            <person name="Kuo A."/>
            <person name="Liang C."/>
            <person name="Lipzen A."/>
            <person name="Lutzoni F."/>
            <person name="Magnuson J."/>
            <person name="Mondo S."/>
            <person name="Nolan M."/>
            <person name="Ohm R."/>
            <person name="Pangilinan J."/>
            <person name="Park H.-J."/>
            <person name="Ramirez L."/>
            <person name="Alfaro M."/>
            <person name="Sun H."/>
            <person name="Tritt A."/>
            <person name="Yoshinaga Y."/>
            <person name="Zwiers L.-H."/>
            <person name="Turgeon B."/>
            <person name="Goodwin S."/>
            <person name="Spatafora J."/>
            <person name="Crous P."/>
            <person name="Grigoriev I."/>
        </authorList>
    </citation>
    <scope>NUCLEOTIDE SEQUENCE</scope>
    <source>
        <strain evidence="12">CBS 116005</strain>
    </source>
</reference>
<dbReference type="SMART" id="SM00822">
    <property type="entry name" value="PKS_KR"/>
    <property type="match status" value="1"/>
</dbReference>
<dbReference type="SUPFAM" id="SSF53901">
    <property type="entry name" value="Thiolase-like"/>
    <property type="match status" value="1"/>
</dbReference>